<feature type="region of interest" description="Disordered" evidence="1">
    <location>
        <begin position="1"/>
        <end position="20"/>
    </location>
</feature>
<evidence type="ECO:0000256" key="1">
    <source>
        <dbReference type="SAM" id="MobiDB-lite"/>
    </source>
</evidence>
<dbReference type="RefSeq" id="XP_954868.1">
    <property type="nucleotide sequence ID" value="XM_949775.1"/>
</dbReference>
<evidence type="ECO:0000313" key="3">
    <source>
        <dbReference type="Proteomes" id="UP000001950"/>
    </source>
</evidence>
<dbReference type="EMBL" id="CR940352">
    <property type="protein sequence ID" value="CAI75392.1"/>
    <property type="molecule type" value="Genomic_DNA"/>
</dbReference>
<dbReference type="InParanoid" id="Q4UCQ9"/>
<reference evidence="2 3" key="1">
    <citation type="journal article" date="2005" name="Science">
        <title>Genome of the host-cell transforming parasite Theileria annulata compared with T. parva.</title>
        <authorList>
            <person name="Pain A."/>
            <person name="Renauld H."/>
            <person name="Berriman M."/>
            <person name="Murphy L."/>
            <person name="Yeats C.A."/>
            <person name="Weir W."/>
            <person name="Kerhornou A."/>
            <person name="Aslett M."/>
            <person name="Bishop R."/>
            <person name="Bouchier C."/>
            <person name="Cochet M."/>
            <person name="Coulson R.M.R."/>
            <person name="Cronin A."/>
            <person name="de Villiers E.P."/>
            <person name="Fraser A."/>
            <person name="Fosker N."/>
            <person name="Gardner M."/>
            <person name="Goble A."/>
            <person name="Griffiths-Jones S."/>
            <person name="Harris D.E."/>
            <person name="Katzer F."/>
            <person name="Larke N."/>
            <person name="Lord A."/>
            <person name="Maser P."/>
            <person name="McKellar S."/>
            <person name="Mooney P."/>
            <person name="Morton F."/>
            <person name="Nene V."/>
            <person name="O'Neil S."/>
            <person name="Price C."/>
            <person name="Quail M.A."/>
            <person name="Rabbinowitsch E."/>
            <person name="Rawlings N.D."/>
            <person name="Rutter S."/>
            <person name="Saunders D."/>
            <person name="Seeger K."/>
            <person name="Shah T."/>
            <person name="Squares R."/>
            <person name="Squares S."/>
            <person name="Tivey A."/>
            <person name="Walker A.R."/>
            <person name="Woodward J."/>
            <person name="Dobbelaere D.A.E."/>
            <person name="Langsley G."/>
            <person name="Rajandream M.A."/>
            <person name="McKeever D."/>
            <person name="Shiels B."/>
            <person name="Tait A."/>
            <person name="Barrell B.G."/>
            <person name="Hall N."/>
        </authorList>
    </citation>
    <scope>NUCLEOTIDE SEQUENCE [LARGE SCALE GENOMIC DNA]</scope>
    <source>
        <strain evidence="3">Ankara</strain>
    </source>
</reference>
<dbReference type="VEuPathDB" id="PiroplasmaDB:TA05475"/>
<dbReference type="OMA" id="YLERPTC"/>
<keyword evidence="3" id="KW-1185">Reference proteome</keyword>
<dbReference type="GeneID" id="3864680"/>
<proteinExistence type="predicted"/>
<dbReference type="OrthoDB" id="361394at2759"/>
<organism evidence="2 3">
    <name type="scientific">Theileria annulata</name>
    <dbReference type="NCBI Taxonomy" id="5874"/>
    <lineage>
        <taxon>Eukaryota</taxon>
        <taxon>Sar</taxon>
        <taxon>Alveolata</taxon>
        <taxon>Apicomplexa</taxon>
        <taxon>Aconoidasida</taxon>
        <taxon>Piroplasmida</taxon>
        <taxon>Theileriidae</taxon>
        <taxon>Theileria</taxon>
    </lineage>
</organism>
<accession>Q4UCQ9</accession>
<dbReference type="Proteomes" id="UP000001950">
    <property type="component" value="Chromosome 3"/>
</dbReference>
<dbReference type="eggNOG" id="ENOG502QX9R">
    <property type="taxonomic scope" value="Eukaryota"/>
</dbReference>
<protein>
    <submittedName>
        <fullName evidence="2">Uncharacterized protein</fullName>
    </submittedName>
</protein>
<dbReference type="KEGG" id="tan:TA05475"/>
<name>Q4UCQ9_THEAN</name>
<gene>
    <name evidence="2" type="ORF">TA05475</name>
</gene>
<sequence length="2348" mass="272461">MRVYKPPDRRPSLKKNEITFKSDPNPNKYGNIDGFEIDEALFSLLDGLVENNEKTREIVVKTLMKFALYQPDLVLKSVLTFLQVQKTTVTHQHSLLRFLKRCINELKNIPNSTVKEVLLFVLKEIRFLKVTDQRHLEMKEIVNAATVLCASFSVDIILAYIKEINQRENYFEILCIYVKVLTHICVSVPNNTYVKSILISSHIMSLYNKEVFKEENQEICKELSSLLYAISNMILTVPYTSYSYSRFIGLGRFSSINNTVGKACNEVVSDSTIYEALNLENNICNRLLSMTNFPNRSHDSLNSVNAVDNKMIRKMSRPNIENIKNILEPLYGLMLEYYLQKIYINPAYDNTCLELLYSLVIISEYVSPECFRNNSLNLLTCIIVRFLNYVPNLKLNDNLWLKLHKINSNNLTNKFVSLFSNPIIMNIDVSCDVPPKFFVYGLRVFMQILFNNNQFYIYTNSHNLCNILFSILVILYNNNNKCLLSYLKDAVSSKDICQKDTYVVTSQTNSNDSNSEIDNVYIDHIISSLGILLSINSTCLVLCEFLYNKLTSNVLSSVILSFYIFSCTTEMESNIENNEENVLLFKDNGLVDTSQPHKLVKNYEKLGEKKSILMYKIIDNINQILNINVTDSYSFYIVVQFINTLFSSKYISFYSNYNHLEDKNTRINKKMKNVYYIINYIFEYKINMDIKKRIDSNLELFSDNKFDQTFFHLMYHYDPNSQSQVLTTHPLVQTEYIEDCIENIMRNAPEHFLSYLMNKLTSNVKRNLLTIFIYLFKLFERCEEDLIRKVLGEENLVNLLILAMIYLHDPVYYFGEAYYSSKLLIKLYKLLFVPVGPEVSLSNLLIDESVVVNDLDDYNTLDSCFLTDNVIKNSRMDENYVYPTDIVINMMNVSRIIGKLNEFYRVEGDKIINQMGSLIKKLKNKPVLHKSTSFLFSPSFLTTGNTFSSNIVLSNSANTTTNLKVNGIVIDTDLSVFQNLGILNIVCFFTVGSAKKQCDTLDNGVIDIINSVINNVTTNTSSFTLSKEELTLAQRQKVAHTQYDTVGTSDQSMFWCNSVEMKNIYLILNSICISNLANKDNTKLLCTKLYQITVQNMPKDTSFSIFGKTSTYLQSERARLTLLSALTHVYSRFGSVMNTKVVDGGELENSKESVEEALSSRYNKMTNSLLGKEKSNETDDNGTESMVEKYIITPLIFIFNNETDAPVQEFILNRLILLTHSNKAVEGDIEMISVLFNKLIGIILKLADSNNKLDANSLAEKYEKNETLNTKNLNIEVNEKEQLLAFYSFLLLSSFGPHYKSLTTSEKPYMVLYYILYWCDHYFYVNIAKFNLNYSFTYNFHSSINSVKIVQFYLKTVFYTLVNSGNNVDWDILYKIIIIILNNNNPNEQILIKNRLYILITFLNEVSHLGYTELSKEDTVENWLKILMMIWCYVLKCHDYNVKIKLINIFYRLFQRHKGVVSEDKVGLDVINNLDTIVKMMPEDLSIKLVMLSANYLERPTCISNSLIKIIHKILKQNMSLMSTQQIQSILIVVFNRFKQHFQSSNIPIFLRLFLIDIFKSNTNILFNVLFGYNLEFQSNVILMIIKDEELLYLLLDYLQQFISKQLQECFKNDSGSVGDVENSISNSQLTRENNIKTLECVIEYNVGIFKNYFELLSESEYVNLLIIYVNAMSNRVSGLVKENLDKKIVRLLKSILQQDVSTNNTILYYSIGIISSNSKLLNSFLDYILKLLHCSNNDFVNLESQNIKVPLNDMKTPLNTMKIPLDIMKVLLRIIIELIKCNLLTGYDLKVLKIIKSLDYNFKLIYYYLKNMFRTRINPYYNLYNNFYSKVEKVRRRFFDQLVTTLVDSVDDKIERDSLYYYMKVIYVVITIITKNRLVKYYHDANKMIFTIVKNKVFFTRKKLRHSYLQLYCSILRYISVNKNSVKSNKKLGMDNLKTYLLYPTCVSIMSKDSKGLSNICNRYMKLFVSVFFGNCYKVDCTNLFEEVIRALIVKGNSNSTCICNSTIPSYNHDNNKLKLTSEPIQKTLCVCNSFYLLYILSYFIPNDEDEGISVPANINEEFKNIKRLQLDKKSSEVLFQSKPSFENHSQDFIDVNEFYHLNLNVGNPSSTQLDSGDLWNISVCGDLLVLLDVSDYFVVDGRTKSNFMYNSDSLEEYFTKASGKNLSLLRIKSLDLIKNSFLFLSSNIYRFITFQKYLNSKPIKVTLFQSDDYFFFNSSFTKTNDVVDNKSQDKIKGNDKINQKPSLEVIQDDVLYNCIKFCVFIISKSSLFISENSEFLQLDHLLDHRDDQEFESNLKLIRRNCLIHFESLCNVVLSKLCKLIDNTKFKLYIYKQLQHLSNVVPH</sequence>
<evidence type="ECO:0000313" key="2">
    <source>
        <dbReference type="EMBL" id="CAI75392.1"/>
    </source>
</evidence>